<protein>
    <recommendedName>
        <fullName evidence="3">Virulence factor YopE GAP domain-containing protein</fullName>
    </recommendedName>
</protein>
<evidence type="ECO:0000313" key="4">
    <source>
        <dbReference type="EMBL" id="MCL1122906.1"/>
    </source>
</evidence>
<feature type="domain" description="Virulence factor YopE GAP" evidence="3">
    <location>
        <begin position="139"/>
        <end position="204"/>
    </location>
</feature>
<dbReference type="SUPFAM" id="SSF47233">
    <property type="entry name" value="Bacterial GAP domain"/>
    <property type="match status" value="1"/>
</dbReference>
<accession>A0ABT0L5F0</accession>
<evidence type="ECO:0000256" key="1">
    <source>
        <dbReference type="ARBA" id="ARBA00022468"/>
    </source>
</evidence>
<keyword evidence="1" id="KW-0343">GTPase activation</keyword>
<sequence>MMTELAIAGNPFFDRHINLDNVEKSAAEGTQLKELNWLETLIDNWFSQGNKAKAIDAFNTLLDPLVMTVRKEAAIATLKSLIAEGSEHLISGERDPNISTQFNITVVDKEISVKTDLNLIHDMQKGLAKAGGLLSLTAESLKNDFTQLASGSGALRSPITSAKYFNQSMRGLDLGKDNPDLQQEMNQILDTDVQGYPFREWGDSSKGVSYFMQRITQDELTNAAKQLNTLGSRIINLNQLISDRYPKPTATPKLVDITSEIAGTNLASSVPKLPLQSISSLV</sequence>
<name>A0ABT0L5F0_9GAMM</name>
<dbReference type="Proteomes" id="UP001203423">
    <property type="component" value="Unassembled WGS sequence"/>
</dbReference>
<gene>
    <name evidence="4" type="ORF">L2764_00025</name>
</gene>
<proteinExistence type="predicted"/>
<dbReference type="Gene3D" id="1.20.120.260">
    <property type="entry name" value="Virulence factor YopE uncharacterised domain"/>
    <property type="match status" value="1"/>
</dbReference>
<dbReference type="RefSeq" id="WP_248938185.1">
    <property type="nucleotide sequence ID" value="NZ_JAKIKS010000001.1"/>
</dbReference>
<keyword evidence="5" id="KW-1185">Reference proteome</keyword>
<dbReference type="InterPro" id="IPR014773">
    <property type="entry name" value="YopE_GAP_dom"/>
</dbReference>
<evidence type="ECO:0000313" key="5">
    <source>
        <dbReference type="Proteomes" id="UP001203423"/>
    </source>
</evidence>
<comment type="caution">
    <text evidence="4">The sequence shown here is derived from an EMBL/GenBank/DDBJ whole genome shotgun (WGS) entry which is preliminary data.</text>
</comment>
<keyword evidence="2" id="KW-0843">Virulence</keyword>
<dbReference type="EMBL" id="JAKIKS010000001">
    <property type="protein sequence ID" value="MCL1122906.1"/>
    <property type="molecule type" value="Genomic_DNA"/>
</dbReference>
<organism evidence="4 5">
    <name type="scientific">Shewanella surugensis</name>
    <dbReference type="NCBI Taxonomy" id="212020"/>
    <lineage>
        <taxon>Bacteria</taxon>
        <taxon>Pseudomonadati</taxon>
        <taxon>Pseudomonadota</taxon>
        <taxon>Gammaproteobacteria</taxon>
        <taxon>Alteromonadales</taxon>
        <taxon>Shewanellaceae</taxon>
        <taxon>Shewanella</taxon>
    </lineage>
</organism>
<evidence type="ECO:0000259" key="3">
    <source>
        <dbReference type="Pfam" id="PF03545"/>
    </source>
</evidence>
<dbReference type="InterPro" id="IPR037168">
    <property type="entry name" value="YopE_GAP_dom_sf"/>
</dbReference>
<dbReference type="Pfam" id="PF03545">
    <property type="entry name" value="YopE"/>
    <property type="match status" value="1"/>
</dbReference>
<reference evidence="4 5" key="1">
    <citation type="submission" date="2022-01" db="EMBL/GenBank/DDBJ databases">
        <title>Whole genome-based taxonomy of the Shewanellaceae.</title>
        <authorList>
            <person name="Martin-Rodriguez A.J."/>
        </authorList>
    </citation>
    <scope>NUCLEOTIDE SEQUENCE [LARGE SCALE GENOMIC DNA]</scope>
    <source>
        <strain evidence="4 5">DSM 17177</strain>
    </source>
</reference>
<evidence type="ECO:0000256" key="2">
    <source>
        <dbReference type="ARBA" id="ARBA00023026"/>
    </source>
</evidence>